<dbReference type="RefSeq" id="WP_012663885.1">
    <property type="nucleotide sequence ID" value="NC_012115.1"/>
</dbReference>
<keyword evidence="1" id="KW-0812">Transmembrane</keyword>
<keyword evidence="1" id="KW-1133">Transmembrane helix</keyword>
<dbReference type="eggNOG" id="COG0658">
    <property type="taxonomic scope" value="Bacteria"/>
</dbReference>
<dbReference type="KEGG" id="nam:NAMH_1082"/>
<evidence type="ECO:0000313" key="3">
    <source>
        <dbReference type="Proteomes" id="UP000000448"/>
    </source>
</evidence>
<name>B9LA23_NAUPA</name>
<feature type="transmembrane region" description="Helical" evidence="1">
    <location>
        <begin position="24"/>
        <end position="45"/>
    </location>
</feature>
<organism evidence="2 3">
    <name type="scientific">Nautilia profundicola (strain ATCC BAA-1463 / DSM 18972 / AmH)</name>
    <dbReference type="NCBI Taxonomy" id="598659"/>
    <lineage>
        <taxon>Bacteria</taxon>
        <taxon>Pseudomonadati</taxon>
        <taxon>Campylobacterota</taxon>
        <taxon>Epsilonproteobacteria</taxon>
        <taxon>Nautiliales</taxon>
        <taxon>Nautiliaceae</taxon>
        <taxon>Nautilia</taxon>
    </lineage>
</organism>
<evidence type="ECO:0000256" key="1">
    <source>
        <dbReference type="SAM" id="Phobius"/>
    </source>
</evidence>
<proteinExistence type="predicted"/>
<gene>
    <name evidence="2" type="ordered locus">NAMH_1082</name>
</gene>
<accession>B9LA23</accession>
<dbReference type="AlphaFoldDB" id="B9LA23"/>
<feature type="transmembrane region" description="Helical" evidence="1">
    <location>
        <begin position="172"/>
        <end position="192"/>
    </location>
</feature>
<dbReference type="Proteomes" id="UP000000448">
    <property type="component" value="Chromosome"/>
</dbReference>
<keyword evidence="1" id="KW-0472">Membrane</keyword>
<dbReference type="STRING" id="598659.NAMH_1082"/>
<reference evidence="2 3" key="1">
    <citation type="journal article" date="2009" name="PLoS Genet.">
        <title>Adaptations to submarine hydrothermal environments exemplified by the genome of Nautilia profundicola.</title>
        <authorList>
            <person name="Campbell B.J."/>
            <person name="Smith J.L."/>
            <person name="Hanson T.E."/>
            <person name="Klotz M.G."/>
            <person name="Stein L.Y."/>
            <person name="Lee C.K."/>
            <person name="Wu D."/>
            <person name="Robinson J.M."/>
            <person name="Khouri H.M."/>
            <person name="Eisen J.A."/>
            <person name="Cary S.C."/>
        </authorList>
    </citation>
    <scope>NUCLEOTIDE SEQUENCE [LARGE SCALE GENOMIC DNA]</scope>
    <source>
        <strain evidence="3">ATCC BAA-1463 / DSM 18972 / AmH</strain>
    </source>
</reference>
<dbReference type="OrthoDB" id="5372341at2"/>
<sequence>MENGKLKLYEVYYRCKNCLAANKFIIFIFLLLLLARVQISFFNYLDFRYDKFNTLNAKVVNQYIKHGKRGDYHVLKLKTKDLTFYTTSKENLKFLLNENIKLTVVTSKIAFLDYLFTFYAPGFNIRLVPVSKIDEYIEKQHADKKMQNIFKALFLGESIDYNTRQQLSTLGVSHLIALSGVYIWGLFLFFYICF</sequence>
<dbReference type="EMBL" id="CP001279">
    <property type="protein sequence ID" value="ACM92514.1"/>
    <property type="molecule type" value="Genomic_DNA"/>
</dbReference>
<evidence type="ECO:0000313" key="2">
    <source>
        <dbReference type="EMBL" id="ACM92514.1"/>
    </source>
</evidence>
<dbReference type="HOGENOM" id="CLU_1401181_0_0_7"/>
<keyword evidence="3" id="KW-1185">Reference proteome</keyword>
<protein>
    <submittedName>
        <fullName evidence="2">Membrane protein</fullName>
    </submittedName>
</protein>